<evidence type="ECO:0000313" key="2">
    <source>
        <dbReference type="EnsemblPlants" id="Ma07_p14610.1"/>
    </source>
</evidence>
<dbReference type="InParanoid" id="A0A804JVT5"/>
<evidence type="ECO:0000313" key="3">
    <source>
        <dbReference type="Proteomes" id="UP000012960"/>
    </source>
</evidence>
<reference evidence="2" key="1">
    <citation type="submission" date="2021-05" db="UniProtKB">
        <authorList>
            <consortium name="EnsemblPlants"/>
        </authorList>
    </citation>
    <scope>IDENTIFICATION</scope>
    <source>
        <strain evidence="2">subsp. malaccensis</strain>
    </source>
</reference>
<dbReference type="AlphaFoldDB" id="A0A804JVT5"/>
<keyword evidence="3" id="KW-1185">Reference proteome</keyword>
<sequence>MDSMGLERGKSITIQSAATYCTWNGYQINIINTPATRISPLTESIQPANQGTSTGGATRQAKL</sequence>
<name>A0A804JVT5_MUSAM</name>
<accession>A0A804JVT5</accession>
<evidence type="ECO:0000256" key="1">
    <source>
        <dbReference type="SAM" id="MobiDB-lite"/>
    </source>
</evidence>
<proteinExistence type="predicted"/>
<dbReference type="Proteomes" id="UP000012960">
    <property type="component" value="Unplaced"/>
</dbReference>
<protein>
    <submittedName>
        <fullName evidence="2">Uncharacterized protein</fullName>
    </submittedName>
</protein>
<dbReference type="InterPro" id="IPR027417">
    <property type="entry name" value="P-loop_NTPase"/>
</dbReference>
<feature type="region of interest" description="Disordered" evidence="1">
    <location>
        <begin position="42"/>
        <end position="63"/>
    </location>
</feature>
<feature type="compositionally biased region" description="Polar residues" evidence="1">
    <location>
        <begin position="42"/>
        <end position="57"/>
    </location>
</feature>
<dbReference type="SUPFAM" id="SSF52540">
    <property type="entry name" value="P-loop containing nucleoside triphosphate hydrolases"/>
    <property type="match status" value="1"/>
</dbReference>
<dbReference type="Gene3D" id="3.40.50.300">
    <property type="entry name" value="P-loop containing nucleotide triphosphate hydrolases"/>
    <property type="match status" value="1"/>
</dbReference>
<organism evidence="2 3">
    <name type="scientific">Musa acuminata subsp. malaccensis</name>
    <name type="common">Wild banana</name>
    <name type="synonym">Musa malaccensis</name>
    <dbReference type="NCBI Taxonomy" id="214687"/>
    <lineage>
        <taxon>Eukaryota</taxon>
        <taxon>Viridiplantae</taxon>
        <taxon>Streptophyta</taxon>
        <taxon>Embryophyta</taxon>
        <taxon>Tracheophyta</taxon>
        <taxon>Spermatophyta</taxon>
        <taxon>Magnoliopsida</taxon>
        <taxon>Liliopsida</taxon>
        <taxon>Zingiberales</taxon>
        <taxon>Musaceae</taxon>
        <taxon>Musa</taxon>
    </lineage>
</organism>
<dbReference type="Gramene" id="Ma07_t14610.1">
    <property type="protein sequence ID" value="Ma07_p14610.1"/>
    <property type="gene ID" value="Ma07_g14610"/>
</dbReference>
<dbReference type="EnsemblPlants" id="Ma07_t14610.1">
    <property type="protein sequence ID" value="Ma07_p14610.1"/>
    <property type="gene ID" value="Ma07_g14610"/>
</dbReference>